<evidence type="ECO:0000313" key="3">
    <source>
        <dbReference type="Proteomes" id="UP000016511"/>
    </source>
</evidence>
<keyword evidence="1" id="KW-0472">Membrane</keyword>
<evidence type="ECO:0000313" key="2">
    <source>
        <dbReference type="EMBL" id="ERI10755.1"/>
    </source>
</evidence>
<keyword evidence="1" id="KW-0812">Transmembrane</keyword>
<proteinExistence type="predicted"/>
<accession>U1X718</accession>
<dbReference type="HOGENOM" id="CLU_3246464_0_0_9"/>
<dbReference type="PATRIC" id="fig|649747.3.peg.1065"/>
<organism evidence="2 3">
    <name type="scientific">Aneurinibacillus aneurinilyticus ATCC 12856</name>
    <dbReference type="NCBI Taxonomy" id="649747"/>
    <lineage>
        <taxon>Bacteria</taxon>
        <taxon>Bacillati</taxon>
        <taxon>Bacillota</taxon>
        <taxon>Bacilli</taxon>
        <taxon>Bacillales</taxon>
        <taxon>Paenibacillaceae</taxon>
        <taxon>Aneurinibacillus group</taxon>
        <taxon>Aneurinibacillus</taxon>
    </lineage>
</organism>
<evidence type="ECO:0000256" key="1">
    <source>
        <dbReference type="SAM" id="Phobius"/>
    </source>
</evidence>
<gene>
    <name evidence="2" type="ORF">HMPREF0083_01173</name>
</gene>
<sequence length="42" mass="4885">MNWFLKKGGRVMRFFSRHEELVPILALFVLLIILLIIIACIG</sequence>
<keyword evidence="1" id="KW-1133">Transmembrane helix</keyword>
<dbReference type="AlphaFoldDB" id="U1X718"/>
<comment type="caution">
    <text evidence="2">The sequence shown here is derived from an EMBL/GenBank/DDBJ whole genome shotgun (WGS) entry which is preliminary data.</text>
</comment>
<dbReference type="EMBL" id="AWSJ01000071">
    <property type="protein sequence ID" value="ERI10755.1"/>
    <property type="molecule type" value="Genomic_DNA"/>
</dbReference>
<name>U1X718_ANEAE</name>
<dbReference type="Proteomes" id="UP000016511">
    <property type="component" value="Unassembled WGS sequence"/>
</dbReference>
<keyword evidence="3" id="KW-1185">Reference proteome</keyword>
<feature type="transmembrane region" description="Helical" evidence="1">
    <location>
        <begin position="21"/>
        <end position="41"/>
    </location>
</feature>
<reference evidence="2 3" key="1">
    <citation type="submission" date="2013-08" db="EMBL/GenBank/DDBJ databases">
        <authorList>
            <person name="Weinstock G."/>
            <person name="Sodergren E."/>
            <person name="Wylie T."/>
            <person name="Fulton L."/>
            <person name="Fulton R."/>
            <person name="Fronick C."/>
            <person name="O'Laughlin M."/>
            <person name="Godfrey J."/>
            <person name="Miner T."/>
            <person name="Herter B."/>
            <person name="Appelbaum E."/>
            <person name="Cordes M."/>
            <person name="Lek S."/>
            <person name="Wollam A."/>
            <person name="Pepin K.H."/>
            <person name="Palsikar V.B."/>
            <person name="Mitreva M."/>
            <person name="Wilson R.K."/>
        </authorList>
    </citation>
    <scope>NUCLEOTIDE SEQUENCE [LARGE SCALE GENOMIC DNA]</scope>
    <source>
        <strain evidence="2 3">ATCC 12856</strain>
    </source>
</reference>
<protein>
    <submittedName>
        <fullName evidence="2">Uncharacterized protein</fullName>
    </submittedName>
</protein>